<feature type="compositionally biased region" description="Basic and acidic residues" evidence="7">
    <location>
        <begin position="31"/>
        <end position="41"/>
    </location>
</feature>
<keyword evidence="6" id="KW-0862">Zinc</keyword>
<name>A0A5C6MW46_9TELE</name>
<evidence type="ECO:0000313" key="9">
    <source>
        <dbReference type="EMBL" id="TWW57730.1"/>
    </source>
</evidence>
<reference evidence="9 10" key="1">
    <citation type="submission" date="2019-04" db="EMBL/GenBank/DDBJ databases">
        <title>Chromosome genome assembly for Takifugu flavidus.</title>
        <authorList>
            <person name="Xiao S."/>
        </authorList>
    </citation>
    <scope>NUCLEOTIDE SEQUENCE [LARGE SCALE GENOMIC DNA]</scope>
    <source>
        <strain evidence="9">HTHZ2018</strain>
        <tissue evidence="9">Muscle</tissue>
    </source>
</reference>
<proteinExistence type="predicted"/>
<dbReference type="GO" id="GO:0000122">
    <property type="term" value="P:negative regulation of transcription by RNA polymerase II"/>
    <property type="evidence" value="ECO:0007669"/>
    <property type="project" value="InterPro"/>
</dbReference>
<dbReference type="InterPro" id="IPR013088">
    <property type="entry name" value="Znf_NHR/GATA"/>
</dbReference>
<keyword evidence="3" id="KW-0175">Coiled coil</keyword>
<feature type="compositionally biased region" description="Polar residues" evidence="7">
    <location>
        <begin position="199"/>
        <end position="212"/>
    </location>
</feature>
<dbReference type="GO" id="GO:0043565">
    <property type="term" value="F:sequence-specific DNA binding"/>
    <property type="evidence" value="ECO:0007669"/>
    <property type="project" value="InterPro"/>
</dbReference>
<evidence type="ECO:0000256" key="6">
    <source>
        <dbReference type="PROSITE-ProRule" id="PRU00094"/>
    </source>
</evidence>
<sequence>MSEEVVRQTRSQKRALERDHASHSGSPGNNEGKRAKLEKSDAAGAPGALGSPGAESVKLKSEQAAKVAASILKSGEVKATIKLELQTGDEPVDMSTSKRKSREMHTHPLIAIVLTESSVVSPADLRSAQRVTLMSAAGREGRAEAQAVPIRLGHRPRCGHWGGKSSPEEREHTIKQLKEELRIQEAKLVLLKKLRQSQIQKESSVQKTSGSVATPPPLVRGSITSNKGSFQCFQVVGRSSGTVIPPPLVRGGQHVQSKHNSQIVMPPLVRGAQHITMTAQQIASLRQQQQQHSGSGPPPLLLAPRASVPNVQVQGQRIIQQGLIRVANVANSNVVVNIPQASPTSLKGSSASPNSGINDSPASRQAAAKLALRKQLEKTLLEIPPPKPPAPDFNFLPSAANNEFIYLLGLEEVVQKLLEMHGRGNLGPAAATTGPSPKEPHTCNQCKTDFTSRWRKEKAGNILCDQCMSSNQKKALKAEHTSRLKAAFVKALQQEQEIDQHILQQAASSTSSSSSVSKSSSSSSLSKSELLVSQQYKQVRAAMQHKSVAGHHSIKHLHSAMTAAALGGGPGKHAAARSLQQGSKVGGQGGVATWRKQSGSNTGVTMAYVNPSLSAHKTSSAVERQREYLLDMIPSRSISQTANTWK</sequence>
<keyword evidence="5" id="KW-0539">Nucleus</keyword>
<evidence type="ECO:0000256" key="2">
    <source>
        <dbReference type="ARBA" id="ARBA00023015"/>
    </source>
</evidence>
<dbReference type="Proteomes" id="UP000324091">
    <property type="component" value="Chromosome 7"/>
</dbReference>
<comment type="caution">
    <text evidence="9">The sequence shown here is derived from an EMBL/GenBank/DDBJ whole genome shotgun (WGS) entry which is preliminary data.</text>
</comment>
<evidence type="ECO:0000256" key="7">
    <source>
        <dbReference type="SAM" id="MobiDB-lite"/>
    </source>
</evidence>
<evidence type="ECO:0000256" key="5">
    <source>
        <dbReference type="ARBA" id="ARBA00023242"/>
    </source>
</evidence>
<evidence type="ECO:0000256" key="3">
    <source>
        <dbReference type="ARBA" id="ARBA00023054"/>
    </source>
</evidence>
<dbReference type="InterPro" id="IPR000679">
    <property type="entry name" value="Znf_GATA"/>
</dbReference>
<feature type="compositionally biased region" description="Low complexity" evidence="7">
    <location>
        <begin position="508"/>
        <end position="524"/>
    </location>
</feature>
<evidence type="ECO:0000256" key="4">
    <source>
        <dbReference type="ARBA" id="ARBA00023163"/>
    </source>
</evidence>
<protein>
    <submittedName>
        <fullName evidence="9">Transcriptional repressor p66-alpha</fullName>
    </submittedName>
</protein>
<keyword evidence="10" id="KW-1185">Reference proteome</keyword>
<keyword evidence="2" id="KW-0805">Transcription regulation</keyword>
<dbReference type="Pfam" id="PF16563">
    <property type="entry name" value="P66_CC"/>
    <property type="match status" value="1"/>
</dbReference>
<comment type="subcellular location">
    <subcellularLocation>
        <location evidence="1">Nucleus</location>
    </subcellularLocation>
</comment>
<dbReference type="EMBL" id="RHFK02000020">
    <property type="protein sequence ID" value="TWW57730.1"/>
    <property type="molecule type" value="Genomic_DNA"/>
</dbReference>
<evidence type="ECO:0000256" key="1">
    <source>
        <dbReference type="ARBA" id="ARBA00004123"/>
    </source>
</evidence>
<dbReference type="InterPro" id="IPR032346">
    <property type="entry name" value="P66_CC"/>
</dbReference>
<dbReference type="Gene3D" id="3.30.50.10">
    <property type="entry name" value="Erythroid Transcription Factor GATA-1, subunit A"/>
    <property type="match status" value="1"/>
</dbReference>
<feature type="region of interest" description="Disordered" evidence="7">
    <location>
        <begin position="1"/>
        <end position="57"/>
    </location>
</feature>
<feature type="region of interest" description="Disordered" evidence="7">
    <location>
        <begin position="341"/>
        <end position="366"/>
    </location>
</feature>
<gene>
    <name evidence="9" type="ORF">D4764_07G0004490</name>
</gene>
<dbReference type="PROSITE" id="PS50114">
    <property type="entry name" value="GATA_ZN_FINGER_2"/>
    <property type="match status" value="1"/>
</dbReference>
<feature type="compositionally biased region" description="Low complexity" evidence="7">
    <location>
        <begin position="42"/>
        <end position="54"/>
    </location>
</feature>
<feature type="domain" description="GATA-type" evidence="8">
    <location>
        <begin position="437"/>
        <end position="467"/>
    </location>
</feature>
<keyword evidence="6" id="KW-0479">Metal-binding</keyword>
<feature type="region of interest" description="Disordered" evidence="7">
    <location>
        <begin position="503"/>
        <end position="524"/>
    </location>
</feature>
<dbReference type="Pfam" id="PF00320">
    <property type="entry name" value="GATA"/>
    <property type="match status" value="1"/>
</dbReference>
<organism evidence="9 10">
    <name type="scientific">Takifugu flavidus</name>
    <name type="common">sansaifugu</name>
    <dbReference type="NCBI Taxonomy" id="433684"/>
    <lineage>
        <taxon>Eukaryota</taxon>
        <taxon>Metazoa</taxon>
        <taxon>Chordata</taxon>
        <taxon>Craniata</taxon>
        <taxon>Vertebrata</taxon>
        <taxon>Euteleostomi</taxon>
        <taxon>Actinopterygii</taxon>
        <taxon>Neopterygii</taxon>
        <taxon>Teleostei</taxon>
        <taxon>Neoteleostei</taxon>
        <taxon>Acanthomorphata</taxon>
        <taxon>Eupercaria</taxon>
        <taxon>Tetraodontiformes</taxon>
        <taxon>Tetradontoidea</taxon>
        <taxon>Tetraodontidae</taxon>
        <taxon>Takifugu</taxon>
    </lineage>
</organism>
<dbReference type="GO" id="GO:0008270">
    <property type="term" value="F:zinc ion binding"/>
    <property type="evidence" value="ECO:0007669"/>
    <property type="project" value="UniProtKB-KW"/>
</dbReference>
<dbReference type="PANTHER" id="PTHR13455:SF3">
    <property type="entry name" value="TRANSCRIPTIONAL REPRESSOR P66-ALPHA"/>
    <property type="match status" value="1"/>
</dbReference>
<keyword evidence="6" id="KW-0863">Zinc-finger</keyword>
<dbReference type="GO" id="GO:0016581">
    <property type="term" value="C:NuRD complex"/>
    <property type="evidence" value="ECO:0007669"/>
    <property type="project" value="TreeGrafter"/>
</dbReference>
<feature type="compositionally biased region" description="Polar residues" evidence="7">
    <location>
        <begin position="341"/>
        <end position="363"/>
    </location>
</feature>
<keyword evidence="4" id="KW-0804">Transcription</keyword>
<accession>A0A5C6MW46</accession>
<dbReference type="InterPro" id="IPR040386">
    <property type="entry name" value="P66"/>
</dbReference>
<dbReference type="Gene3D" id="6.10.250.1650">
    <property type="match status" value="1"/>
</dbReference>
<dbReference type="PANTHER" id="PTHR13455">
    <property type="entry name" value="TRANSCRIPTIONAL REPRESSOR P66-RELATED"/>
    <property type="match status" value="1"/>
</dbReference>
<dbReference type="AlphaFoldDB" id="A0A5C6MW46"/>
<evidence type="ECO:0000259" key="8">
    <source>
        <dbReference type="PROSITE" id="PS50114"/>
    </source>
</evidence>
<dbReference type="SUPFAM" id="SSF57716">
    <property type="entry name" value="Glucocorticoid receptor-like (DNA-binding domain)"/>
    <property type="match status" value="1"/>
</dbReference>
<evidence type="ECO:0000313" key="10">
    <source>
        <dbReference type="Proteomes" id="UP000324091"/>
    </source>
</evidence>
<feature type="region of interest" description="Disordered" evidence="7">
    <location>
        <begin position="199"/>
        <end position="220"/>
    </location>
</feature>